<comment type="subunit">
    <text evidence="2">Heterotetramer consisting of two non-identical subunits: a beta subunit (TrpG) and a large alpha subunit (TrpE).</text>
</comment>
<evidence type="ECO:0000256" key="4">
    <source>
        <dbReference type="ARBA" id="ARBA00022723"/>
    </source>
</evidence>
<reference evidence="11 12" key="1">
    <citation type="submission" date="2019-02" db="EMBL/GenBank/DDBJ databases">
        <authorList>
            <person name="Fomenkov A."/>
            <person name="Dubinina G."/>
            <person name="Grabovich M."/>
            <person name="Vincze T."/>
            <person name="Roberts R.J."/>
        </authorList>
    </citation>
    <scope>NUCLEOTIDE SEQUENCE [LARGE SCALE GENOMIC DNA]</scope>
    <source>
        <strain evidence="11 12">P</strain>
    </source>
</reference>
<evidence type="ECO:0000256" key="3">
    <source>
        <dbReference type="ARBA" id="ARBA00020653"/>
    </source>
</evidence>
<dbReference type="OrthoDB" id="9803598at2"/>
<accession>A0A5C1QCZ3</accession>
<evidence type="ECO:0000256" key="5">
    <source>
        <dbReference type="ARBA" id="ARBA00022842"/>
    </source>
</evidence>
<reference evidence="11 12" key="2">
    <citation type="submission" date="2019-09" db="EMBL/GenBank/DDBJ databases">
        <title>Complete Genome Sequence and Methylome Analysis of free living Spirochaetas.</title>
        <authorList>
            <person name="Leshcheva N."/>
            <person name="Mikheeva N."/>
        </authorList>
    </citation>
    <scope>NUCLEOTIDE SEQUENCE [LARGE SCALE GENOMIC DNA]</scope>
    <source>
        <strain evidence="11 12">P</strain>
    </source>
</reference>
<dbReference type="PANTHER" id="PTHR11236">
    <property type="entry name" value="AMINOBENZOATE/ANTHRANILATE SYNTHASE"/>
    <property type="match status" value="1"/>
</dbReference>
<organism evidence="11 12">
    <name type="scientific">Thiospirochaeta perfilievii</name>
    <dbReference type="NCBI Taxonomy" id="252967"/>
    <lineage>
        <taxon>Bacteria</taxon>
        <taxon>Pseudomonadati</taxon>
        <taxon>Spirochaetota</taxon>
        <taxon>Spirochaetia</taxon>
        <taxon>Spirochaetales</taxon>
        <taxon>Spirochaetaceae</taxon>
        <taxon>Thiospirochaeta</taxon>
    </lineage>
</organism>
<comment type="catalytic activity">
    <reaction evidence="8">
        <text>chorismate + L-glutamine = anthranilate + pyruvate + L-glutamate + H(+)</text>
        <dbReference type="Rhea" id="RHEA:21732"/>
        <dbReference type="ChEBI" id="CHEBI:15361"/>
        <dbReference type="ChEBI" id="CHEBI:15378"/>
        <dbReference type="ChEBI" id="CHEBI:16567"/>
        <dbReference type="ChEBI" id="CHEBI:29748"/>
        <dbReference type="ChEBI" id="CHEBI:29985"/>
        <dbReference type="ChEBI" id="CHEBI:58359"/>
        <dbReference type="EC" id="4.1.3.27"/>
    </reaction>
</comment>
<dbReference type="GO" id="GO:0000162">
    <property type="term" value="P:L-tryptophan biosynthetic process"/>
    <property type="evidence" value="ECO:0007669"/>
    <property type="project" value="TreeGrafter"/>
</dbReference>
<evidence type="ECO:0000259" key="9">
    <source>
        <dbReference type="Pfam" id="PF00425"/>
    </source>
</evidence>
<evidence type="ECO:0000313" key="11">
    <source>
        <dbReference type="EMBL" id="QEN05993.1"/>
    </source>
</evidence>
<dbReference type="AlphaFoldDB" id="A0A5C1QCZ3"/>
<dbReference type="GO" id="GO:0046872">
    <property type="term" value="F:metal ion binding"/>
    <property type="evidence" value="ECO:0007669"/>
    <property type="project" value="UniProtKB-KW"/>
</dbReference>
<dbReference type="KEGG" id="sper:EW093_15235"/>
<dbReference type="InterPro" id="IPR015890">
    <property type="entry name" value="Chorismate_C"/>
</dbReference>
<dbReference type="RefSeq" id="WP_149569227.1">
    <property type="nucleotide sequence ID" value="NZ_CP035807.1"/>
</dbReference>
<dbReference type="Pfam" id="PF04715">
    <property type="entry name" value="Anth_synt_I_N"/>
    <property type="match status" value="1"/>
</dbReference>
<keyword evidence="12" id="KW-1185">Reference proteome</keyword>
<gene>
    <name evidence="11" type="ORF">EW093_15235</name>
</gene>
<dbReference type="GO" id="GO:0004049">
    <property type="term" value="F:anthranilate synthase activity"/>
    <property type="evidence" value="ECO:0007669"/>
    <property type="project" value="UniProtKB-EC"/>
</dbReference>
<evidence type="ECO:0000259" key="10">
    <source>
        <dbReference type="Pfam" id="PF04715"/>
    </source>
</evidence>
<comment type="function">
    <text evidence="7">Part of a heterotetrameric complex that catalyzes the two-step biosynthesis of anthranilate, an intermediate in the biosynthesis of L-tryptophan. In the first step, the glutamine-binding beta subunit (TrpG) of anthranilate synthase (AS) provides the glutamine amidotransferase activity which generates ammonia as a substrate that, along with chorismate, is used in the second step, catalyzed by the large alpha subunit of AS (TrpE) to produce anthranilate. In the absence of TrpG, TrpE can synthesize anthranilate directly from chorismate and high concentrations of ammonia.</text>
</comment>
<keyword evidence="5" id="KW-0460">Magnesium</keyword>
<dbReference type="InterPro" id="IPR006805">
    <property type="entry name" value="Anth_synth_I_N"/>
</dbReference>
<proteinExistence type="predicted"/>
<dbReference type="Pfam" id="PF00425">
    <property type="entry name" value="Chorismate_bind"/>
    <property type="match status" value="1"/>
</dbReference>
<dbReference type="Gene3D" id="3.60.120.10">
    <property type="entry name" value="Anthranilate synthase"/>
    <property type="match status" value="1"/>
</dbReference>
<keyword evidence="6" id="KW-0456">Lyase</keyword>
<dbReference type="InterPro" id="IPR019999">
    <property type="entry name" value="Anth_synth_I-like"/>
</dbReference>
<name>A0A5C1QCZ3_9SPIO</name>
<dbReference type="EMBL" id="CP035807">
    <property type="protein sequence ID" value="QEN05993.1"/>
    <property type="molecule type" value="Genomic_DNA"/>
</dbReference>
<dbReference type="InterPro" id="IPR005801">
    <property type="entry name" value="ADC_synthase"/>
</dbReference>
<feature type="domain" description="Chorismate-utilising enzyme C-terminal" evidence="9">
    <location>
        <begin position="169"/>
        <end position="421"/>
    </location>
</feature>
<evidence type="ECO:0000256" key="7">
    <source>
        <dbReference type="ARBA" id="ARBA00025634"/>
    </source>
</evidence>
<evidence type="ECO:0000256" key="2">
    <source>
        <dbReference type="ARBA" id="ARBA00011575"/>
    </source>
</evidence>
<evidence type="ECO:0000256" key="8">
    <source>
        <dbReference type="ARBA" id="ARBA00047683"/>
    </source>
</evidence>
<evidence type="ECO:0000256" key="1">
    <source>
        <dbReference type="ARBA" id="ARBA00001946"/>
    </source>
</evidence>
<dbReference type="PANTHER" id="PTHR11236:SF48">
    <property type="entry name" value="ISOCHORISMATE SYNTHASE MENF"/>
    <property type="match status" value="1"/>
</dbReference>
<dbReference type="Proteomes" id="UP000323824">
    <property type="component" value="Chromosome"/>
</dbReference>
<sequence>MNNRILSYKISKIDYCEPTSFFLQLDRDFKPSILTGEGRDDISKQSVIGIKPARDVTITDLDSFWQRVEELNNSTDFHTYPYPINRIGAIGYISYEALHSIENIKKQTTDLIKFPYFNWTLYKEYYYFDNSNRELFKISISYHDENNFSGESFKDTDFKVENLTPDFSKSEYIKNVEKIQEYILDGEVYEVNLTQGIIGDFVGSPLALFKKLYYQNSAPYSAYLERDGYTIISNSPELYLNVENRLVESRPIKGTIKRSDNLQEDMELQKKLYKSSKNQAELYMIVDLLRNDLSKVCKVGSVQVVNKKRVEHYKSVHHLVSIINGVLEDNCSIVDLIKATFPGGSITGCPKIRCMEITEELEKSSRNLYTGTLFIMNKEYLNSNIVIRSAVIKDNKIVFNSGGAVTIDSDPTDEYLEFLVKLKSIFKAVNCEDYIQ</sequence>
<dbReference type="SUPFAM" id="SSF56322">
    <property type="entry name" value="ADC synthase"/>
    <property type="match status" value="1"/>
</dbReference>
<evidence type="ECO:0000313" key="12">
    <source>
        <dbReference type="Proteomes" id="UP000323824"/>
    </source>
</evidence>
<evidence type="ECO:0000256" key="6">
    <source>
        <dbReference type="ARBA" id="ARBA00023239"/>
    </source>
</evidence>
<feature type="domain" description="Anthranilate synthase component I N-terminal" evidence="10">
    <location>
        <begin position="15"/>
        <end position="136"/>
    </location>
</feature>
<comment type="cofactor">
    <cofactor evidence="1">
        <name>Mg(2+)</name>
        <dbReference type="ChEBI" id="CHEBI:18420"/>
    </cofactor>
</comment>
<keyword evidence="4" id="KW-0479">Metal-binding</keyword>
<protein>
    <recommendedName>
        <fullName evidence="3">Anthranilate synthase component 1</fullName>
    </recommendedName>
</protein>